<dbReference type="Gene3D" id="2.130.10.130">
    <property type="entry name" value="Integrin alpha, N-terminal"/>
    <property type="match status" value="2"/>
</dbReference>
<dbReference type="InterPro" id="IPR013519">
    <property type="entry name" value="Int_alpha_beta-p"/>
</dbReference>
<dbReference type="PANTHER" id="PTHR36220:SF1">
    <property type="entry name" value="GAMMA TUBULIN COMPLEX COMPONENT C-TERMINAL DOMAIN-CONTAINING PROTEIN"/>
    <property type="match status" value="1"/>
</dbReference>
<proteinExistence type="predicted"/>
<sequence length="539" mass="57567">MCNSRSEKRCLQFVVQAFCIHVLTFWTQVQVLARSVEGFEQGNISVELYALDTLNTGGYSCTSKTAIRILAVFSETAYIVDTNSFTTGDGLRVSALWRLPGWPAFCYVDFEFLPGFVGTTHIEVRAGGVLDAYGNPNKETGRLVISRQPDLALSASSPNPPPPRPPPIVPSPPPSVLNFALEQKLVASDGSRYDYFGRAVDATATCAVVGAYYDDDRGRESGSVYLFTQSYEHAWTQEQKLIPADGAAGDDFGTSVALIDGRLAVGAPGCNDRGDNAGAVYVYFEGAEGWALSQKIVASDGAAYDRFGFFVAMTPQYLAVGAYDDDHAAGQNSGSVYIYQYTGGSWYLVIGSCFDDDAGSTSGSVYVYTLSGAGEWELQTKLTAYDAVSYDYFGWSVSIEAGYLAVGADDDDDLGSGSGSVYIYGLSGNTWTFEQKLSAPDGASGDSFGEAVSLSNGYLAIGSDADDDRGSSSGSVYIYMQSAGNVWSYIQKLVPGDGGTLHKFGRYLALRGADLIISAYRDDDMGDESGSAYIFSAIA</sequence>
<feature type="region of interest" description="Disordered" evidence="5">
    <location>
        <begin position="152"/>
        <end position="173"/>
    </location>
</feature>
<evidence type="ECO:0000313" key="6">
    <source>
        <dbReference type="EMBL" id="KAK3268477.1"/>
    </source>
</evidence>
<feature type="repeat" description="FG-GAP" evidence="4">
    <location>
        <begin position="238"/>
        <end position="292"/>
    </location>
</feature>
<comment type="caution">
    <text evidence="6">The sequence shown here is derived from an EMBL/GenBank/DDBJ whole genome shotgun (WGS) entry which is preliminary data.</text>
</comment>
<organism evidence="6 7">
    <name type="scientific">Cymbomonas tetramitiformis</name>
    <dbReference type="NCBI Taxonomy" id="36881"/>
    <lineage>
        <taxon>Eukaryota</taxon>
        <taxon>Viridiplantae</taxon>
        <taxon>Chlorophyta</taxon>
        <taxon>Pyramimonadophyceae</taxon>
        <taxon>Pyramimonadales</taxon>
        <taxon>Pyramimonadaceae</taxon>
        <taxon>Cymbomonas</taxon>
    </lineage>
</organism>
<keyword evidence="3" id="KW-0325">Glycoprotein</keyword>
<keyword evidence="1" id="KW-0732">Signal</keyword>
<evidence type="ECO:0000256" key="2">
    <source>
        <dbReference type="ARBA" id="ARBA00022737"/>
    </source>
</evidence>
<evidence type="ECO:0000256" key="4">
    <source>
        <dbReference type="PROSITE-ProRule" id="PRU00803"/>
    </source>
</evidence>
<evidence type="ECO:0008006" key="8">
    <source>
        <dbReference type="Google" id="ProtNLM"/>
    </source>
</evidence>
<feature type="compositionally biased region" description="Pro residues" evidence="5">
    <location>
        <begin position="158"/>
        <end position="173"/>
    </location>
</feature>
<dbReference type="PANTHER" id="PTHR36220">
    <property type="entry name" value="UNNAMED PRODUCT"/>
    <property type="match status" value="1"/>
</dbReference>
<dbReference type="Pfam" id="PF14312">
    <property type="entry name" value="FG-GAP_2"/>
    <property type="match status" value="6"/>
</dbReference>
<protein>
    <recommendedName>
        <fullName evidence="8">FG-GAP repeat protein</fullName>
    </recommendedName>
</protein>
<name>A0AAE0FYS1_9CHLO</name>
<dbReference type="InterPro" id="IPR028994">
    <property type="entry name" value="Integrin_alpha_N"/>
</dbReference>
<evidence type="ECO:0000313" key="7">
    <source>
        <dbReference type="Proteomes" id="UP001190700"/>
    </source>
</evidence>
<dbReference type="EMBL" id="LGRX02011806">
    <property type="protein sequence ID" value="KAK3268477.1"/>
    <property type="molecule type" value="Genomic_DNA"/>
</dbReference>
<dbReference type="AlphaFoldDB" id="A0AAE0FYS1"/>
<evidence type="ECO:0000256" key="3">
    <source>
        <dbReference type="ARBA" id="ARBA00023180"/>
    </source>
</evidence>
<evidence type="ECO:0000256" key="1">
    <source>
        <dbReference type="ARBA" id="ARBA00022729"/>
    </source>
</evidence>
<reference evidence="6 7" key="1">
    <citation type="journal article" date="2015" name="Genome Biol. Evol.">
        <title>Comparative Genomics of a Bacterivorous Green Alga Reveals Evolutionary Causalities and Consequences of Phago-Mixotrophic Mode of Nutrition.</title>
        <authorList>
            <person name="Burns J.A."/>
            <person name="Paasch A."/>
            <person name="Narechania A."/>
            <person name="Kim E."/>
        </authorList>
    </citation>
    <scope>NUCLEOTIDE SEQUENCE [LARGE SCALE GENOMIC DNA]</scope>
    <source>
        <strain evidence="6 7">PLY_AMNH</strain>
    </source>
</reference>
<dbReference type="PROSITE" id="PS51470">
    <property type="entry name" value="FG_GAP"/>
    <property type="match status" value="1"/>
</dbReference>
<dbReference type="Proteomes" id="UP001190700">
    <property type="component" value="Unassembled WGS sequence"/>
</dbReference>
<evidence type="ECO:0000256" key="5">
    <source>
        <dbReference type="SAM" id="MobiDB-lite"/>
    </source>
</evidence>
<accession>A0AAE0FYS1</accession>
<gene>
    <name evidence="6" type="ORF">CYMTET_23015</name>
</gene>
<dbReference type="SUPFAM" id="SSF69318">
    <property type="entry name" value="Integrin alpha N-terminal domain"/>
    <property type="match status" value="2"/>
</dbReference>
<keyword evidence="2" id="KW-0677">Repeat</keyword>
<dbReference type="SMART" id="SM00191">
    <property type="entry name" value="Int_alpha"/>
    <property type="match status" value="5"/>
</dbReference>
<dbReference type="InterPro" id="IPR013517">
    <property type="entry name" value="FG-GAP"/>
</dbReference>
<keyword evidence="7" id="KW-1185">Reference proteome</keyword>